<evidence type="ECO:0000313" key="2">
    <source>
        <dbReference type="EMBL" id="QGK71399.1"/>
    </source>
</evidence>
<proteinExistence type="predicted"/>
<evidence type="ECO:0000313" key="3">
    <source>
        <dbReference type="Proteomes" id="UP000371041"/>
    </source>
</evidence>
<keyword evidence="3" id="KW-1185">Reference proteome</keyword>
<evidence type="ECO:0000256" key="1">
    <source>
        <dbReference type="SAM" id="MobiDB-lite"/>
    </source>
</evidence>
<gene>
    <name evidence="2" type="ORF">GIY23_19445</name>
</gene>
<feature type="region of interest" description="Disordered" evidence="1">
    <location>
        <begin position="42"/>
        <end position="72"/>
    </location>
</feature>
<dbReference type="EMBL" id="CP045929">
    <property type="protein sequence ID" value="QGK71399.1"/>
    <property type="molecule type" value="Genomic_DNA"/>
</dbReference>
<dbReference type="AlphaFoldDB" id="A0A5Q3QIW7"/>
<dbReference type="RefSeq" id="WP_154077975.1">
    <property type="nucleotide sequence ID" value="NZ_CP045929.1"/>
</dbReference>
<accession>A0A5Q3QIW7</accession>
<organism evidence="2 3">
    <name type="scientific">Allosaccharopolyspora coralli</name>
    <dbReference type="NCBI Taxonomy" id="2665642"/>
    <lineage>
        <taxon>Bacteria</taxon>
        <taxon>Bacillati</taxon>
        <taxon>Actinomycetota</taxon>
        <taxon>Actinomycetes</taxon>
        <taxon>Pseudonocardiales</taxon>
        <taxon>Pseudonocardiaceae</taxon>
        <taxon>Allosaccharopolyspora</taxon>
    </lineage>
</organism>
<dbReference type="Proteomes" id="UP000371041">
    <property type="component" value="Chromosome"/>
</dbReference>
<reference evidence="3" key="1">
    <citation type="submission" date="2019-11" db="EMBL/GenBank/DDBJ databases">
        <title>The complete genome sequence of Saccharopolyspora sp. E2A.</title>
        <authorList>
            <person name="Zhang G."/>
        </authorList>
    </citation>
    <scope>NUCLEOTIDE SEQUENCE [LARGE SCALE GENOMIC DNA]</scope>
    <source>
        <strain evidence="3">E2A</strain>
    </source>
</reference>
<sequence>MTKAITVRLDDADAAASREQAERLRVRPATLARMLVHAGLSGETAAPRESQAQPALDRLARRSKQRPPAEAVSWVHEARAGFAGER</sequence>
<dbReference type="KEGG" id="sace:GIY23_19445"/>
<name>A0A5Q3QIW7_9PSEU</name>
<protein>
    <submittedName>
        <fullName evidence="2">Uncharacterized protein</fullName>
    </submittedName>
</protein>